<feature type="region of interest" description="Disordered" evidence="1">
    <location>
        <begin position="253"/>
        <end position="353"/>
    </location>
</feature>
<feature type="compositionally biased region" description="Basic and acidic residues" evidence="1">
    <location>
        <begin position="270"/>
        <end position="304"/>
    </location>
</feature>
<proteinExistence type="predicted"/>
<gene>
    <name evidence="2" type="ORF">PPACK8108_LOCUS21461</name>
</gene>
<sequence length="353" mass="39867">MVCAKYLSMELAKRLATKELKRIDVVVVVMAKIGLLKLIGPNNRLIADGTNPCTTKHGAIETTNPLPRIDQQQFLDLHGTAPSRMKIASNQSPICSDSKEQEETLSEPDLDCQSQRDTPEQEIKIQGAAVLLRDNQRVGGRSNWKLPTRNLFEVLGENDCHLELIQANMEMKEEMARSGVGDLYLKIGTQLVKQLEEYFYCKDEKGDNLNKMRRNGKRIQSVTLLYSISNEDVETMDLLASVTDGVGKFWRVNGKRENEDGGDGGSTVAADKRTEEQRIQDKEDIGLQGKEADEDKKNNKRESIGVKNLKINNINNNKKKVNKKKDIKSNKEKEEKENNNSIKKQLQPTRQEA</sequence>
<keyword evidence="3" id="KW-1185">Reference proteome</keyword>
<feature type="region of interest" description="Disordered" evidence="1">
    <location>
        <begin position="87"/>
        <end position="116"/>
    </location>
</feature>
<feature type="compositionally biased region" description="Low complexity" evidence="1">
    <location>
        <begin position="307"/>
        <end position="316"/>
    </location>
</feature>
<dbReference type="EMBL" id="CALTRL010005812">
    <property type="protein sequence ID" value="CAH7686765.1"/>
    <property type="molecule type" value="Genomic_DNA"/>
</dbReference>
<accession>A0AAV0BJM2</accession>
<name>A0AAV0BJM2_PHAPC</name>
<feature type="compositionally biased region" description="Basic residues" evidence="1">
    <location>
        <begin position="317"/>
        <end position="326"/>
    </location>
</feature>
<evidence type="ECO:0000313" key="2">
    <source>
        <dbReference type="EMBL" id="CAH7686765.1"/>
    </source>
</evidence>
<comment type="caution">
    <text evidence="2">The sequence shown here is derived from an EMBL/GenBank/DDBJ whole genome shotgun (WGS) entry which is preliminary data.</text>
</comment>
<dbReference type="Proteomes" id="UP001153365">
    <property type="component" value="Unassembled WGS sequence"/>
</dbReference>
<protein>
    <submittedName>
        <fullName evidence="2">Uncharacterized protein</fullName>
    </submittedName>
</protein>
<organism evidence="2 3">
    <name type="scientific">Phakopsora pachyrhizi</name>
    <name type="common">Asian soybean rust disease fungus</name>
    <dbReference type="NCBI Taxonomy" id="170000"/>
    <lineage>
        <taxon>Eukaryota</taxon>
        <taxon>Fungi</taxon>
        <taxon>Dikarya</taxon>
        <taxon>Basidiomycota</taxon>
        <taxon>Pucciniomycotina</taxon>
        <taxon>Pucciniomycetes</taxon>
        <taxon>Pucciniales</taxon>
        <taxon>Phakopsoraceae</taxon>
        <taxon>Phakopsora</taxon>
    </lineage>
</organism>
<evidence type="ECO:0000256" key="1">
    <source>
        <dbReference type="SAM" id="MobiDB-lite"/>
    </source>
</evidence>
<dbReference type="AlphaFoldDB" id="A0AAV0BJM2"/>
<evidence type="ECO:0000313" key="3">
    <source>
        <dbReference type="Proteomes" id="UP001153365"/>
    </source>
</evidence>
<reference evidence="2" key="1">
    <citation type="submission" date="2022-06" db="EMBL/GenBank/DDBJ databases">
        <authorList>
            <consortium name="SYNGENTA / RWTH Aachen University"/>
        </authorList>
    </citation>
    <scope>NUCLEOTIDE SEQUENCE</scope>
</reference>
<feature type="compositionally biased region" description="Basic and acidic residues" evidence="1">
    <location>
        <begin position="327"/>
        <end position="338"/>
    </location>
</feature>